<evidence type="ECO:0000313" key="4">
    <source>
        <dbReference type="Proteomes" id="UP001183414"/>
    </source>
</evidence>
<dbReference type="Pfam" id="PF14230">
    <property type="entry name" value="DUF4333"/>
    <property type="match status" value="1"/>
</dbReference>
<dbReference type="Proteomes" id="UP001183414">
    <property type="component" value="Unassembled WGS sequence"/>
</dbReference>
<feature type="domain" description="DUF4333" evidence="2">
    <location>
        <begin position="18"/>
        <end position="92"/>
    </location>
</feature>
<reference evidence="4" key="1">
    <citation type="submission" date="2023-07" db="EMBL/GenBank/DDBJ databases">
        <title>30 novel species of actinomycetes from the DSMZ collection.</title>
        <authorList>
            <person name="Nouioui I."/>
        </authorList>
    </citation>
    <scope>NUCLEOTIDE SEQUENCE [LARGE SCALE GENOMIC DNA]</scope>
    <source>
        <strain evidence="4">DSM 42041</strain>
    </source>
</reference>
<dbReference type="InterPro" id="IPR025637">
    <property type="entry name" value="DUF4333"/>
</dbReference>
<evidence type="ECO:0000256" key="1">
    <source>
        <dbReference type="SAM" id="SignalP"/>
    </source>
</evidence>
<name>A0ABU2NTV2_9ACTN</name>
<evidence type="ECO:0000259" key="2">
    <source>
        <dbReference type="Pfam" id="PF14230"/>
    </source>
</evidence>
<gene>
    <name evidence="3" type="ORF">RM572_16720</name>
</gene>
<keyword evidence="1" id="KW-0732">Signal</keyword>
<proteinExistence type="predicted"/>
<evidence type="ECO:0000313" key="3">
    <source>
        <dbReference type="EMBL" id="MDT0380400.1"/>
    </source>
</evidence>
<feature type="signal peptide" evidence="1">
    <location>
        <begin position="1"/>
        <end position="20"/>
    </location>
</feature>
<accession>A0ABU2NTV2</accession>
<sequence length="107" mass="10720">MRTRTLHAAGSVLATVAAGALLTGCSGTPTLDSGTLADTVAQKLAEATGRPEPDVTCPEDLAGEVGTKTRCTLTAADGSTIGVTVTVTSVEGTQINFDIKADDKPTS</sequence>
<dbReference type="EMBL" id="JAVREQ010000014">
    <property type="protein sequence ID" value="MDT0380400.1"/>
    <property type="molecule type" value="Genomic_DNA"/>
</dbReference>
<organism evidence="3 4">
    <name type="scientific">Streptomyces hazeniae</name>
    <dbReference type="NCBI Taxonomy" id="3075538"/>
    <lineage>
        <taxon>Bacteria</taxon>
        <taxon>Bacillati</taxon>
        <taxon>Actinomycetota</taxon>
        <taxon>Actinomycetes</taxon>
        <taxon>Kitasatosporales</taxon>
        <taxon>Streptomycetaceae</taxon>
        <taxon>Streptomyces</taxon>
    </lineage>
</organism>
<dbReference type="RefSeq" id="WP_311674156.1">
    <property type="nucleotide sequence ID" value="NZ_JAVREQ010000014.1"/>
</dbReference>
<keyword evidence="4" id="KW-1185">Reference proteome</keyword>
<protein>
    <submittedName>
        <fullName evidence="3">DUF4333 domain-containing protein</fullName>
    </submittedName>
</protein>
<dbReference type="PROSITE" id="PS51257">
    <property type="entry name" value="PROKAR_LIPOPROTEIN"/>
    <property type="match status" value="1"/>
</dbReference>
<feature type="chain" id="PRO_5045646395" evidence="1">
    <location>
        <begin position="21"/>
        <end position="107"/>
    </location>
</feature>
<comment type="caution">
    <text evidence="3">The sequence shown here is derived from an EMBL/GenBank/DDBJ whole genome shotgun (WGS) entry which is preliminary data.</text>
</comment>